<reference evidence="1 2" key="2">
    <citation type="submission" date="2017-12" db="EMBL/GenBank/DDBJ databases">
        <title>Genome sequence of Rhizobium sullae HCNT1 isolated from Sulla coronaria nodules and featuring peculiar denitrification phenotypes.</title>
        <authorList>
            <person name="De Diego-Diaz B."/>
            <person name="Treu L."/>
            <person name="Campanaro S."/>
            <person name="Da Silva Duarte V."/>
            <person name="Basaglia M."/>
            <person name="Favaro L."/>
            <person name="Casella S."/>
            <person name="Squartini A."/>
        </authorList>
    </citation>
    <scope>NUCLEOTIDE SEQUENCE [LARGE SCALE GENOMIC DNA]</scope>
    <source>
        <strain evidence="1 2">HCNT1</strain>
    </source>
</reference>
<dbReference type="EMBL" id="PIQN01000005">
    <property type="protein sequence ID" value="PKA44032.1"/>
    <property type="molecule type" value="Genomic_DNA"/>
</dbReference>
<organism evidence="1 2">
    <name type="scientific">Rhizobium sullae</name>
    <name type="common">Rhizobium hedysari</name>
    <dbReference type="NCBI Taxonomy" id="50338"/>
    <lineage>
        <taxon>Bacteria</taxon>
        <taxon>Pseudomonadati</taxon>
        <taxon>Pseudomonadota</taxon>
        <taxon>Alphaproteobacteria</taxon>
        <taxon>Hyphomicrobiales</taxon>
        <taxon>Rhizobiaceae</taxon>
        <taxon>Rhizobium/Agrobacterium group</taxon>
        <taxon>Rhizobium</taxon>
    </lineage>
</organism>
<evidence type="ECO:0000313" key="1">
    <source>
        <dbReference type="EMBL" id="PKA44032.1"/>
    </source>
</evidence>
<protein>
    <submittedName>
        <fullName evidence="1">Uncharacterized protein</fullName>
    </submittedName>
</protein>
<dbReference type="AlphaFoldDB" id="A0A2N0DD53"/>
<comment type="caution">
    <text evidence="1">The sequence shown here is derived from an EMBL/GenBank/DDBJ whole genome shotgun (WGS) entry which is preliminary data.</text>
</comment>
<reference evidence="1 2" key="1">
    <citation type="submission" date="2017-11" db="EMBL/GenBank/DDBJ databases">
        <authorList>
            <person name="Han C.G."/>
        </authorList>
    </citation>
    <scope>NUCLEOTIDE SEQUENCE [LARGE SCALE GENOMIC DNA]</scope>
    <source>
        <strain evidence="1 2">HCNT1</strain>
    </source>
</reference>
<evidence type="ECO:0000313" key="2">
    <source>
        <dbReference type="Proteomes" id="UP000232164"/>
    </source>
</evidence>
<dbReference type="Proteomes" id="UP000232164">
    <property type="component" value="Unassembled WGS sequence"/>
</dbReference>
<accession>A0A2N0DD53</accession>
<name>A0A2N0DD53_RHISU</name>
<sequence length="118" mass="13223">MSETILHEDDDVVEFTLGHIDFENADGLLLIMKDYRIRGEVWQVHKGDADPLPSRPHAHCVDGRGPYKGGKLHLGTRAVSAIVSRISVIWRFSIAANGRSPRRCRYRINTPQKCTSAA</sequence>
<gene>
    <name evidence="1" type="ORF">CWR43_06920</name>
</gene>
<proteinExistence type="predicted"/>